<reference evidence="4 5" key="1">
    <citation type="submission" date="2021-05" db="EMBL/GenBank/DDBJ databases">
        <title>Draft Genome Sequences of Clinical Respiratory Isolates of Mycobacterium goodii Recovered in Ireland.</title>
        <authorList>
            <person name="Flanagan P.R."/>
            <person name="Mok S."/>
            <person name="Roycroft E."/>
            <person name="Rogers T.R."/>
            <person name="Fitzgibbon M."/>
        </authorList>
    </citation>
    <scope>NUCLEOTIDE SEQUENCE [LARGE SCALE GENOMIC DNA]</scope>
    <source>
        <strain evidence="4 5">14IE55</strain>
    </source>
</reference>
<dbReference type="GO" id="GO:0032259">
    <property type="term" value="P:methylation"/>
    <property type="evidence" value="ECO:0007669"/>
    <property type="project" value="UniProtKB-KW"/>
</dbReference>
<dbReference type="Proteomes" id="UP000696413">
    <property type="component" value="Unassembled WGS sequence"/>
</dbReference>
<evidence type="ECO:0000313" key="4">
    <source>
        <dbReference type="EMBL" id="MBU8824040.1"/>
    </source>
</evidence>
<dbReference type="InterPro" id="IPR029063">
    <property type="entry name" value="SAM-dependent_MTases_sf"/>
</dbReference>
<dbReference type="InterPro" id="IPR025714">
    <property type="entry name" value="Methyltranfer_dom"/>
</dbReference>
<keyword evidence="5" id="KW-1185">Reference proteome</keyword>
<dbReference type="Gene3D" id="3.40.50.150">
    <property type="entry name" value="Vaccinia Virus protein VP39"/>
    <property type="match status" value="1"/>
</dbReference>
<dbReference type="GO" id="GO:0008168">
    <property type="term" value="F:methyltransferase activity"/>
    <property type="evidence" value="ECO:0007669"/>
    <property type="project" value="UniProtKB-KW"/>
</dbReference>
<protein>
    <submittedName>
        <fullName evidence="4">Class I SAM-dependent methyltransferase</fullName>
    </submittedName>
</protein>
<gene>
    <name evidence="4" type="ORF">KL859_14310</name>
</gene>
<dbReference type="EMBL" id="JAHBOM010000009">
    <property type="protein sequence ID" value="MBU8824040.1"/>
    <property type="molecule type" value="Genomic_DNA"/>
</dbReference>
<dbReference type="Pfam" id="PF21320">
    <property type="entry name" value="WHD_Rv2258c"/>
    <property type="match status" value="1"/>
</dbReference>
<proteinExistence type="predicted"/>
<evidence type="ECO:0000313" key="5">
    <source>
        <dbReference type="Proteomes" id="UP000696413"/>
    </source>
</evidence>
<dbReference type="InterPro" id="IPR048711">
    <property type="entry name" value="WHD_Rv2258c"/>
</dbReference>
<evidence type="ECO:0000259" key="2">
    <source>
        <dbReference type="Pfam" id="PF13847"/>
    </source>
</evidence>
<sequence>MNPNEAAVSDTTSTTEDTASSATAGTTEDFAARVVEALDSASTAILLSIGHQTGLFDTMRALPPATSGQIADAAGLNERYVREWLGGLVAARVIDYAPEQRTYHLPEHHAAVLTRAAGPDNLARVAQFIPLLAEVEQKIVDRFHTGGGLPYSEYPRFHRLMAEQSGEVFDAALVDVILPMADGLVDRLRTGADVADIGCGSGHAVNVIAQAFPASRCTGIDFSEEGLNTGRDEARRLGLTNATFVARDVAELDDTEAYDVITAFDAIHDQAHPARVLENIYRALRPGGIFLMVDIKASTHVENNIGVPFAPYLYTVSTLHCMTVSLALDGDGLGTVWGRELATSMLADAGFDDVVVREIDTDPINYYYVARKR</sequence>
<dbReference type="CDD" id="cd02440">
    <property type="entry name" value="AdoMet_MTases"/>
    <property type="match status" value="1"/>
</dbReference>
<dbReference type="SUPFAM" id="SSF46785">
    <property type="entry name" value="Winged helix' DNA-binding domain"/>
    <property type="match status" value="1"/>
</dbReference>
<keyword evidence="4" id="KW-0808">Transferase</keyword>
<dbReference type="InterPro" id="IPR053173">
    <property type="entry name" value="SAM-binding_MTase"/>
</dbReference>
<feature type="domain" description="Methyltransferase" evidence="2">
    <location>
        <begin position="191"/>
        <end position="298"/>
    </location>
</feature>
<feature type="region of interest" description="Disordered" evidence="1">
    <location>
        <begin position="1"/>
        <end position="24"/>
    </location>
</feature>
<dbReference type="PANTHER" id="PTHR45128">
    <property type="entry name" value="METHYLTRANSFERASE TYPE 11"/>
    <property type="match status" value="1"/>
</dbReference>
<evidence type="ECO:0000256" key="1">
    <source>
        <dbReference type="SAM" id="MobiDB-lite"/>
    </source>
</evidence>
<keyword evidence="4" id="KW-0489">Methyltransferase</keyword>
<dbReference type="PANTHER" id="PTHR45128:SF1">
    <property type="entry name" value="S-ADENOSYLMETHIONINE-DEPENDENT METHYLTRANSFERASE RV2258C"/>
    <property type="match status" value="1"/>
</dbReference>
<dbReference type="InterPro" id="IPR036390">
    <property type="entry name" value="WH_DNA-bd_sf"/>
</dbReference>
<organism evidence="4 5">
    <name type="scientific">Mycolicibacterium goodii</name>
    <name type="common">Mycobacterium goodii</name>
    <dbReference type="NCBI Taxonomy" id="134601"/>
    <lineage>
        <taxon>Bacteria</taxon>
        <taxon>Bacillati</taxon>
        <taxon>Actinomycetota</taxon>
        <taxon>Actinomycetes</taxon>
        <taxon>Mycobacteriales</taxon>
        <taxon>Mycobacteriaceae</taxon>
        <taxon>Mycolicibacterium</taxon>
    </lineage>
</organism>
<dbReference type="Pfam" id="PF13847">
    <property type="entry name" value="Methyltransf_31"/>
    <property type="match status" value="1"/>
</dbReference>
<feature type="domain" description="S-adenosylmethionine-dependent methyltransferase Rv2258c-like winged HTH" evidence="3">
    <location>
        <begin position="41"/>
        <end position="115"/>
    </location>
</feature>
<accession>A0ABS6HN37</accession>
<dbReference type="SUPFAM" id="SSF53335">
    <property type="entry name" value="S-adenosyl-L-methionine-dependent methyltransferases"/>
    <property type="match status" value="1"/>
</dbReference>
<comment type="caution">
    <text evidence="4">The sequence shown here is derived from an EMBL/GenBank/DDBJ whole genome shotgun (WGS) entry which is preliminary data.</text>
</comment>
<evidence type="ECO:0000259" key="3">
    <source>
        <dbReference type="Pfam" id="PF21320"/>
    </source>
</evidence>
<name>A0ABS6HN37_MYCGD</name>